<dbReference type="Gene3D" id="2.60.220.50">
    <property type="match status" value="1"/>
</dbReference>
<dbReference type="CDD" id="cd00112">
    <property type="entry name" value="LDLa"/>
    <property type="match status" value="4"/>
</dbReference>
<gene>
    <name evidence="13" type="ORF">HOLleu_09887</name>
</gene>
<feature type="transmembrane region" description="Helical" evidence="8">
    <location>
        <begin position="1071"/>
        <end position="1092"/>
    </location>
</feature>
<dbReference type="InterPro" id="IPR000203">
    <property type="entry name" value="GPS"/>
</dbReference>
<dbReference type="PANTHER" id="PTHR47767">
    <property type="entry name" value="ADHESION G PROTEIN-COUPLED RECEPTOR G7"/>
    <property type="match status" value="1"/>
</dbReference>
<evidence type="ECO:0000256" key="7">
    <source>
        <dbReference type="SAM" id="MobiDB-lite"/>
    </source>
</evidence>
<dbReference type="InterPro" id="IPR035914">
    <property type="entry name" value="Sperma_CUB_dom_sf"/>
</dbReference>
<dbReference type="PRINTS" id="PR00261">
    <property type="entry name" value="LDLRECEPTOR"/>
</dbReference>
<feature type="disulfide bond" evidence="6">
    <location>
        <begin position="484"/>
        <end position="502"/>
    </location>
</feature>
<dbReference type="SUPFAM" id="SSF49854">
    <property type="entry name" value="Spermadhesin, CUB domain"/>
    <property type="match status" value="2"/>
</dbReference>
<dbReference type="GO" id="GO:0016020">
    <property type="term" value="C:membrane"/>
    <property type="evidence" value="ECO:0007669"/>
    <property type="project" value="UniProtKB-SubCell"/>
</dbReference>
<comment type="caution">
    <text evidence="13">The sequence shown here is derived from an EMBL/GenBank/DDBJ whole genome shotgun (WGS) entry which is preliminary data.</text>
</comment>
<sequence>MAGTKIQFLWTLLWLFLGWHCIFIAALPVDVGDDTESFHAADTIGVYLNNNTKVWNFTTEPGAKLLLSFSRISIERIFDYITVGEGTIPSSRREFLRWSGEQVEDELMYLSSGHEIWLTFRKDGSVDSSGFEGMVQKVDENFKLTCPDEYRCGNQVCLTRHDICDGFPNCVTGADENCLQYVVVRPFFNLLSTTSKTGASLGANHKYTWVFVTDSDSKLQLSFDFINTEENYDFVTVGEGFDPSANTLLTWSGEERDSLPTVTSTTFAMWLTLSTDENIQATDTFSANLVQIKESQVTCGSGMFNCMNGVCLPSDYVCDDVIHCGSRRDESNENCINSCPFSNRCMDGTCFQGDKKCDGTLDCPDSLDESGCRPVMTELNNNRRHFKEAFQNHIRTIIFTTTEGRLLVTFYLPRRVTRRTEVSVRRDATSILNNVFGDSHYGFYNIYASSTQIELTFSTDSEIIISANVVPTEYIQRCIDEFDCENGLCIPENMYCDGVPQCTNGNDEPEGCEVGDCFKDEGVPCTGKDVDKALKDIDMVPITTGNAQNVAEKLFNVSAETDLISGKNIDSMTEIVEEIVNLGQQAEVGEVTDSVIGIVNNMYNVDSQSIGDSTTVGVLPEALETQLGNSASNSRNFTEIILPNVRAVAAPVNQESLKKGLSFGSSFLGNTSREEPTELIYFSPPTIRAGVSSSENLSSYIELPSSIGDRVKAGVNSSVPLSFVIYKNATIFPLPPETILNGTKVRQVISSQIISASVANMLVENLPDDERVMTKFFSFPVASRCENEENHQCVFWKYDQTSGRGEWSTDGCEMSGMSAEGQVTCLCNHLTSFAVLVHVSKESRTINIVLDIISDIGCVLSVIGLLICVVTILAIKTVRDKQQSHVHINLCIALIAFYLTFLIGIDRPDNPLGCRITSSFIHFFCLSSMAWMSVEAVLLYNLINKLNRTGVKYLLPVGMIFAWGIPLLVALVVAFLDPHDYGCSLDYCFLHPGLAMYLGFILLIVLMFVFNTFVFFMVSCKFACRPISAADDEKKRKEKAYRIRGIILFWLLMGMSWMFGLLAAIPSPLKILFDILFSILMALQGFAMFYLLTVTNSEVEKLVKRFNCFPENMLSRGRSTTKTTQGSQKSQSNDPSGQISSMTDTQKSSSLTKTDETPA</sequence>
<feature type="transmembrane region" description="Helical" evidence="8">
    <location>
        <begin position="886"/>
        <end position="905"/>
    </location>
</feature>
<dbReference type="Gene3D" id="1.20.1070.10">
    <property type="entry name" value="Rhodopsin 7-helix transmembrane proteins"/>
    <property type="match status" value="1"/>
</dbReference>
<evidence type="ECO:0000256" key="8">
    <source>
        <dbReference type="SAM" id="Phobius"/>
    </source>
</evidence>
<dbReference type="PROSITE" id="PS50221">
    <property type="entry name" value="GAIN_B"/>
    <property type="match status" value="1"/>
</dbReference>
<dbReference type="SMART" id="SM00042">
    <property type="entry name" value="CUB"/>
    <property type="match status" value="2"/>
</dbReference>
<dbReference type="SMART" id="SM00192">
    <property type="entry name" value="LDLa"/>
    <property type="match status" value="4"/>
</dbReference>
<dbReference type="PROSITE" id="PS50261">
    <property type="entry name" value="G_PROTEIN_RECEP_F2_4"/>
    <property type="match status" value="1"/>
</dbReference>
<feature type="compositionally biased region" description="Polar residues" evidence="7">
    <location>
        <begin position="1133"/>
        <end position="1152"/>
    </location>
</feature>
<protein>
    <submittedName>
        <fullName evidence="13">Adhesion G protein-coupled receptor L3</fullName>
    </submittedName>
</protein>
<feature type="transmembrane region" description="Helical" evidence="8">
    <location>
        <begin position="852"/>
        <end position="874"/>
    </location>
</feature>
<dbReference type="PROSITE" id="PS01180">
    <property type="entry name" value="CUB"/>
    <property type="match status" value="1"/>
</dbReference>
<dbReference type="InterPro" id="IPR000859">
    <property type="entry name" value="CUB_dom"/>
</dbReference>
<feature type="disulfide bond" evidence="6">
    <location>
        <begin position="306"/>
        <end position="324"/>
    </location>
</feature>
<dbReference type="InterPro" id="IPR046338">
    <property type="entry name" value="GAIN_dom_sf"/>
</dbReference>
<evidence type="ECO:0000259" key="12">
    <source>
        <dbReference type="PROSITE" id="PS50261"/>
    </source>
</evidence>
<evidence type="ECO:0000256" key="1">
    <source>
        <dbReference type="ARBA" id="ARBA00004141"/>
    </source>
</evidence>
<evidence type="ECO:0000256" key="3">
    <source>
        <dbReference type="ARBA" id="ARBA00022989"/>
    </source>
</evidence>
<evidence type="ECO:0000259" key="11">
    <source>
        <dbReference type="PROSITE" id="PS50221"/>
    </source>
</evidence>
<evidence type="ECO:0000256" key="6">
    <source>
        <dbReference type="PROSITE-ProRule" id="PRU00124"/>
    </source>
</evidence>
<feature type="domain" description="G-protein coupled receptors family 2 profile 2" evidence="12">
    <location>
        <begin position="850"/>
        <end position="1096"/>
    </location>
</feature>
<dbReference type="Gene3D" id="2.60.120.290">
    <property type="entry name" value="Spermadhesin, CUB domain"/>
    <property type="match status" value="2"/>
</dbReference>
<dbReference type="CDD" id="cd00041">
    <property type="entry name" value="CUB"/>
    <property type="match status" value="2"/>
</dbReference>
<dbReference type="Proteomes" id="UP001152320">
    <property type="component" value="Chromosome 4"/>
</dbReference>
<evidence type="ECO:0000313" key="14">
    <source>
        <dbReference type="Proteomes" id="UP001152320"/>
    </source>
</evidence>
<evidence type="ECO:0000313" key="13">
    <source>
        <dbReference type="EMBL" id="KAJ8042984.1"/>
    </source>
</evidence>
<feature type="chain" id="PRO_5040304465" evidence="9">
    <location>
        <begin position="27"/>
        <end position="1159"/>
    </location>
</feature>
<feature type="transmembrane region" description="Helical" evidence="8">
    <location>
        <begin position="996"/>
        <end position="1024"/>
    </location>
</feature>
<feature type="region of interest" description="Disordered" evidence="7">
    <location>
        <begin position="1116"/>
        <end position="1159"/>
    </location>
</feature>
<comment type="caution">
    <text evidence="6">Lacks conserved residue(s) required for the propagation of feature annotation.</text>
</comment>
<evidence type="ECO:0000256" key="4">
    <source>
        <dbReference type="ARBA" id="ARBA00023136"/>
    </source>
</evidence>
<dbReference type="CDD" id="cd15040">
    <property type="entry name" value="7tmB2_Adhesion"/>
    <property type="match status" value="1"/>
</dbReference>
<reference evidence="13" key="1">
    <citation type="submission" date="2021-10" db="EMBL/GenBank/DDBJ databases">
        <title>Tropical sea cucumber genome reveals ecological adaptation and Cuvierian tubules defense mechanism.</title>
        <authorList>
            <person name="Chen T."/>
        </authorList>
    </citation>
    <scope>NUCLEOTIDE SEQUENCE</scope>
    <source>
        <strain evidence="13">Nanhai2018</strain>
        <tissue evidence="13">Muscle</tissue>
    </source>
</reference>
<name>A0A9Q1CE38_HOLLE</name>
<keyword evidence="3 8" id="KW-1133">Transmembrane helix</keyword>
<dbReference type="PROSITE" id="PS50068">
    <property type="entry name" value="LDLRA_2"/>
    <property type="match status" value="4"/>
</dbReference>
<feature type="signal peptide" evidence="9">
    <location>
        <begin position="1"/>
        <end position="26"/>
    </location>
</feature>
<dbReference type="SUPFAM" id="SSF81321">
    <property type="entry name" value="Family A G protein-coupled receptor-like"/>
    <property type="match status" value="1"/>
</dbReference>
<feature type="disulfide bond" evidence="6">
    <location>
        <begin position="299"/>
        <end position="311"/>
    </location>
</feature>
<feature type="transmembrane region" description="Helical" evidence="8">
    <location>
        <begin position="1045"/>
        <end position="1065"/>
    </location>
</feature>
<feature type="domain" description="CUB" evidence="10">
    <location>
        <begin position="47"/>
        <end position="138"/>
    </location>
</feature>
<feature type="disulfide bond" evidence="6">
    <location>
        <begin position="345"/>
        <end position="363"/>
    </location>
</feature>
<comment type="subcellular location">
    <subcellularLocation>
        <location evidence="1">Membrane</location>
        <topology evidence="1">Multi-pass membrane protein</topology>
    </subcellularLocation>
</comment>
<organism evidence="13 14">
    <name type="scientific">Holothuria leucospilota</name>
    <name type="common">Black long sea cucumber</name>
    <name type="synonym">Mertensiothuria leucospilota</name>
    <dbReference type="NCBI Taxonomy" id="206669"/>
    <lineage>
        <taxon>Eukaryota</taxon>
        <taxon>Metazoa</taxon>
        <taxon>Echinodermata</taxon>
        <taxon>Eleutherozoa</taxon>
        <taxon>Echinozoa</taxon>
        <taxon>Holothuroidea</taxon>
        <taxon>Aspidochirotacea</taxon>
        <taxon>Aspidochirotida</taxon>
        <taxon>Holothuriidae</taxon>
        <taxon>Holothuria</taxon>
    </lineage>
</organism>
<keyword evidence="4 8" id="KW-0472">Membrane</keyword>
<evidence type="ECO:0000256" key="9">
    <source>
        <dbReference type="SAM" id="SignalP"/>
    </source>
</evidence>
<dbReference type="InterPro" id="IPR017981">
    <property type="entry name" value="GPCR_2-like_7TM"/>
</dbReference>
<dbReference type="AlphaFoldDB" id="A0A9Q1CE38"/>
<keyword evidence="5 6" id="KW-1015">Disulfide bond</keyword>
<proteinExistence type="predicted"/>
<feature type="compositionally biased region" description="Low complexity" evidence="7">
    <location>
        <begin position="1116"/>
        <end position="1132"/>
    </location>
</feature>
<dbReference type="InterPro" id="IPR002172">
    <property type="entry name" value="LDrepeatLR_classA_rpt"/>
</dbReference>
<dbReference type="OrthoDB" id="10037534at2759"/>
<feature type="disulfide bond" evidence="6">
    <location>
        <begin position="357"/>
        <end position="372"/>
    </location>
</feature>
<evidence type="ECO:0000256" key="5">
    <source>
        <dbReference type="ARBA" id="ARBA00023157"/>
    </source>
</evidence>
<keyword evidence="14" id="KW-1185">Reference proteome</keyword>
<dbReference type="Pfam" id="PF00431">
    <property type="entry name" value="CUB"/>
    <property type="match status" value="1"/>
</dbReference>
<feature type="domain" description="GAIN-B" evidence="11">
    <location>
        <begin position="678"/>
        <end position="843"/>
    </location>
</feature>
<feature type="transmembrane region" description="Helical" evidence="8">
    <location>
        <begin position="920"/>
        <end position="941"/>
    </location>
</feature>
<dbReference type="SUPFAM" id="SSF57424">
    <property type="entry name" value="LDL receptor-like module"/>
    <property type="match status" value="4"/>
</dbReference>
<evidence type="ECO:0000256" key="2">
    <source>
        <dbReference type="ARBA" id="ARBA00022692"/>
    </source>
</evidence>
<dbReference type="PANTHER" id="PTHR47767:SF2">
    <property type="entry name" value="GPS DOMAIN-CONTAINING PROTEIN"/>
    <property type="match status" value="1"/>
</dbReference>
<dbReference type="InterPro" id="IPR036055">
    <property type="entry name" value="LDL_receptor-like_sf"/>
</dbReference>
<feature type="transmembrane region" description="Helical" evidence="8">
    <location>
        <begin position="953"/>
        <end position="976"/>
    </location>
</feature>
<dbReference type="Gene3D" id="4.10.400.10">
    <property type="entry name" value="Low-density Lipoprotein Receptor"/>
    <property type="match status" value="3"/>
</dbReference>
<keyword evidence="9" id="KW-0732">Signal</keyword>
<dbReference type="InterPro" id="IPR057244">
    <property type="entry name" value="GAIN_B"/>
</dbReference>
<dbReference type="GO" id="GO:0004930">
    <property type="term" value="F:G protein-coupled receptor activity"/>
    <property type="evidence" value="ECO:0007669"/>
    <property type="project" value="InterPro"/>
</dbReference>
<keyword evidence="2 8" id="KW-0812">Transmembrane</keyword>
<keyword evidence="13" id="KW-0675">Receptor</keyword>
<dbReference type="Pfam" id="PF01825">
    <property type="entry name" value="GPS"/>
    <property type="match status" value="1"/>
</dbReference>
<dbReference type="EMBL" id="JAIZAY010000004">
    <property type="protein sequence ID" value="KAJ8042984.1"/>
    <property type="molecule type" value="Genomic_DNA"/>
</dbReference>
<dbReference type="GO" id="GO:0007166">
    <property type="term" value="P:cell surface receptor signaling pathway"/>
    <property type="evidence" value="ECO:0007669"/>
    <property type="project" value="InterPro"/>
</dbReference>
<dbReference type="Pfam" id="PF00002">
    <property type="entry name" value="7tm_2"/>
    <property type="match status" value="1"/>
</dbReference>
<dbReference type="SMART" id="SM00303">
    <property type="entry name" value="GPS"/>
    <property type="match status" value="1"/>
</dbReference>
<evidence type="ECO:0000259" key="10">
    <source>
        <dbReference type="PROSITE" id="PS01180"/>
    </source>
</evidence>
<accession>A0A9Q1CE38</accession>
<feature type="disulfide bond" evidence="6">
    <location>
        <begin position="152"/>
        <end position="170"/>
    </location>
</feature>
<dbReference type="InterPro" id="IPR053066">
    <property type="entry name" value="ADGR_G7"/>
</dbReference>
<dbReference type="Pfam" id="PF00057">
    <property type="entry name" value="Ldl_recept_a"/>
    <property type="match status" value="2"/>
</dbReference>
<dbReference type="InterPro" id="IPR000832">
    <property type="entry name" value="GPCR_2_secretin-like"/>
</dbReference>